<dbReference type="OrthoDB" id="9794370at2"/>
<dbReference type="GO" id="GO:0043565">
    <property type="term" value="F:sequence-specific DNA binding"/>
    <property type="evidence" value="ECO:0007669"/>
    <property type="project" value="InterPro"/>
</dbReference>
<evidence type="ECO:0000313" key="8">
    <source>
        <dbReference type="Proteomes" id="UP000276128"/>
    </source>
</evidence>
<evidence type="ECO:0000256" key="4">
    <source>
        <dbReference type="PROSITE-ProRule" id="PRU00169"/>
    </source>
</evidence>
<dbReference type="RefSeq" id="WP_126142147.1">
    <property type="nucleotide sequence ID" value="NZ_RXHU01000042.1"/>
</dbReference>
<dbReference type="SUPFAM" id="SSF52172">
    <property type="entry name" value="CheY-like"/>
    <property type="match status" value="1"/>
</dbReference>
<keyword evidence="1" id="KW-0805">Transcription regulation</keyword>
<proteinExistence type="predicted"/>
<dbReference type="Proteomes" id="UP000276128">
    <property type="component" value="Unassembled WGS sequence"/>
</dbReference>
<dbReference type="InterPro" id="IPR020449">
    <property type="entry name" value="Tscrpt_reg_AraC-type_HTH"/>
</dbReference>
<gene>
    <name evidence="7" type="ORF">EJQ19_15570</name>
</gene>
<dbReference type="SMART" id="SM00342">
    <property type="entry name" value="HTH_ARAC"/>
    <property type="match status" value="1"/>
</dbReference>
<dbReference type="PROSITE" id="PS50110">
    <property type="entry name" value="RESPONSE_REGULATORY"/>
    <property type="match status" value="1"/>
</dbReference>
<dbReference type="InterPro" id="IPR009057">
    <property type="entry name" value="Homeodomain-like_sf"/>
</dbReference>
<feature type="domain" description="Response regulatory" evidence="6">
    <location>
        <begin position="3"/>
        <end position="123"/>
    </location>
</feature>
<dbReference type="AlphaFoldDB" id="A0A430JD41"/>
<dbReference type="PANTHER" id="PTHR43280">
    <property type="entry name" value="ARAC-FAMILY TRANSCRIPTIONAL REGULATOR"/>
    <property type="match status" value="1"/>
</dbReference>
<dbReference type="Pfam" id="PF12833">
    <property type="entry name" value="HTH_18"/>
    <property type="match status" value="1"/>
</dbReference>
<comment type="caution">
    <text evidence="7">The sequence shown here is derived from an EMBL/GenBank/DDBJ whole genome shotgun (WGS) entry which is preliminary data.</text>
</comment>
<reference evidence="7 8" key="1">
    <citation type="submission" date="2018-12" db="EMBL/GenBank/DDBJ databases">
        <title>Bacillus ochoae sp. nov., Paenibacillus whitsoniae sp. nov., Paenibacillus spiritus sp. nov. Isolated from the Mars Exploration Rover during spacecraft assembly.</title>
        <authorList>
            <person name="Seuylemezian A."/>
            <person name="Vaishampayan P."/>
        </authorList>
    </citation>
    <scope>NUCLEOTIDE SEQUENCE [LARGE SCALE GENOMIC DNA]</scope>
    <source>
        <strain evidence="7 8">MER 54</strain>
    </source>
</reference>
<dbReference type="InterPro" id="IPR001789">
    <property type="entry name" value="Sig_transdc_resp-reg_receiver"/>
</dbReference>
<evidence type="ECO:0000259" key="5">
    <source>
        <dbReference type="PROSITE" id="PS01124"/>
    </source>
</evidence>
<dbReference type="PROSITE" id="PS01124">
    <property type="entry name" value="HTH_ARAC_FAMILY_2"/>
    <property type="match status" value="1"/>
</dbReference>
<dbReference type="Pfam" id="PF00072">
    <property type="entry name" value="Response_reg"/>
    <property type="match status" value="1"/>
</dbReference>
<dbReference type="PANTHER" id="PTHR43280:SF2">
    <property type="entry name" value="HTH-TYPE TRANSCRIPTIONAL REGULATOR EXSA"/>
    <property type="match status" value="1"/>
</dbReference>
<accession>A0A430JD41</accession>
<protein>
    <submittedName>
        <fullName evidence="7">Response regulator</fullName>
    </submittedName>
</protein>
<keyword evidence="8" id="KW-1185">Reference proteome</keyword>
<dbReference type="GO" id="GO:0003700">
    <property type="term" value="F:DNA-binding transcription factor activity"/>
    <property type="evidence" value="ECO:0007669"/>
    <property type="project" value="InterPro"/>
</dbReference>
<dbReference type="GO" id="GO:0000160">
    <property type="term" value="P:phosphorelay signal transduction system"/>
    <property type="evidence" value="ECO:0007669"/>
    <property type="project" value="InterPro"/>
</dbReference>
<evidence type="ECO:0000259" key="6">
    <source>
        <dbReference type="PROSITE" id="PS50110"/>
    </source>
</evidence>
<feature type="modified residue" description="4-aspartylphosphate" evidence="4">
    <location>
        <position position="56"/>
    </location>
</feature>
<evidence type="ECO:0000256" key="2">
    <source>
        <dbReference type="ARBA" id="ARBA00023125"/>
    </source>
</evidence>
<name>A0A430JD41_9BACL</name>
<dbReference type="PRINTS" id="PR00032">
    <property type="entry name" value="HTHARAC"/>
</dbReference>
<dbReference type="CDD" id="cd17536">
    <property type="entry name" value="REC_YesN-like"/>
    <property type="match status" value="1"/>
</dbReference>
<dbReference type="InterPro" id="IPR011006">
    <property type="entry name" value="CheY-like_superfamily"/>
</dbReference>
<dbReference type="Gene3D" id="1.10.10.60">
    <property type="entry name" value="Homeodomain-like"/>
    <property type="match status" value="2"/>
</dbReference>
<dbReference type="SMART" id="SM00448">
    <property type="entry name" value="REC"/>
    <property type="match status" value="1"/>
</dbReference>
<evidence type="ECO:0000256" key="3">
    <source>
        <dbReference type="ARBA" id="ARBA00023163"/>
    </source>
</evidence>
<dbReference type="Gene3D" id="3.40.50.2300">
    <property type="match status" value="1"/>
</dbReference>
<evidence type="ECO:0000256" key="1">
    <source>
        <dbReference type="ARBA" id="ARBA00023015"/>
    </source>
</evidence>
<sequence length="543" mass="60259">MINMMIVDDEPLVRLAMHRLIDWDAFGIRIVCEAADGSEALAQLRQRSDIDLLLADIQMPRLSGIELLKALGEPDVPRRPVTIMLSAYSDYSYVREAFLLGALDYIVKADMEEAHIVPVIEKAVQEVARLHEGTASAQEGSQAASARAPWEKEAFLQELLAFDPQGEAPAIDRTRLAETALVHEKNQVVIVIQPAGSLDLAKTQGFVQQTMQTVLHELSILHEIVRLEDGGYALLCVFPHDRSESAIRAKVSSALSLMQTRLLQFVNAAVSAGVSDLGSGCARWSRLVRQAAQLAAMSYYEGTGKLMFPELALAPAAGGKAQLWEELKAIRLSLPQALKQPDEGEWLRVFGQLEKRLPGARPEPPSALRAFFGDVVWDIGAVLYAKGIRIEDVQPSALSPLQAVKQLDTCADTLNYLRSLLQRVHTHLHDGKGNALRFSPPVAAAKKFLDLHFREEVNQTLISDMVGVSESYLSKQFVKEVGSNFIHYLTNLRIEEAKRLLAHGHRIADVSEEIGYFNPEHFSRIFKKVTGFSPKVYRDQTRS</sequence>
<dbReference type="InterPro" id="IPR018062">
    <property type="entry name" value="HTH_AraC-typ_CS"/>
</dbReference>
<organism evidence="7 8">
    <name type="scientific">Paenibacillus whitsoniae</name>
    <dbReference type="NCBI Taxonomy" id="2496558"/>
    <lineage>
        <taxon>Bacteria</taxon>
        <taxon>Bacillati</taxon>
        <taxon>Bacillota</taxon>
        <taxon>Bacilli</taxon>
        <taxon>Bacillales</taxon>
        <taxon>Paenibacillaceae</taxon>
        <taxon>Paenibacillus</taxon>
    </lineage>
</organism>
<dbReference type="InterPro" id="IPR018060">
    <property type="entry name" value="HTH_AraC"/>
</dbReference>
<dbReference type="EMBL" id="RXHU01000042">
    <property type="protein sequence ID" value="RTE08931.1"/>
    <property type="molecule type" value="Genomic_DNA"/>
</dbReference>
<dbReference type="SUPFAM" id="SSF46689">
    <property type="entry name" value="Homeodomain-like"/>
    <property type="match status" value="1"/>
</dbReference>
<evidence type="ECO:0000313" key="7">
    <source>
        <dbReference type="EMBL" id="RTE08931.1"/>
    </source>
</evidence>
<feature type="domain" description="HTH araC/xylS-type" evidence="5">
    <location>
        <begin position="443"/>
        <end position="540"/>
    </location>
</feature>
<keyword evidence="2" id="KW-0238">DNA-binding</keyword>
<keyword evidence="4" id="KW-0597">Phosphoprotein</keyword>
<keyword evidence="3" id="KW-0804">Transcription</keyword>
<dbReference type="PROSITE" id="PS00041">
    <property type="entry name" value="HTH_ARAC_FAMILY_1"/>
    <property type="match status" value="1"/>
</dbReference>